<keyword evidence="3" id="KW-1185">Reference proteome</keyword>
<dbReference type="Proteomes" id="UP000000245">
    <property type="component" value="Chromosome"/>
</dbReference>
<dbReference type="AlphaFoldDB" id="A5FZA2"/>
<dbReference type="EMBL" id="CP000697">
    <property type="protein sequence ID" value="ABQ30934.1"/>
    <property type="molecule type" value="Genomic_DNA"/>
</dbReference>
<dbReference type="CDD" id="cd07067">
    <property type="entry name" value="HP_PGM_like"/>
    <property type="match status" value="1"/>
</dbReference>
<sequence length="172" mass="19362">MHQLILMRHAKAERARDDQADHDRALSPAGREAARRMRNRLRGLAIEPDVVLVSSARRTRETLEGVAFWEDRTPNIEVMETLYMAPAARLLEILRELRETMLSVMLVGHNPGLHELALMLASGAQARDAAHARLEEGFPTMRAAEFLVLTPWRDLRPAGARLQRVIDPPPPG</sequence>
<evidence type="ECO:0000313" key="3">
    <source>
        <dbReference type="Proteomes" id="UP000000245"/>
    </source>
</evidence>
<proteinExistence type="predicted"/>
<dbReference type="Pfam" id="PF00300">
    <property type="entry name" value="His_Phos_1"/>
    <property type="match status" value="1"/>
</dbReference>
<dbReference type="InterPro" id="IPR013078">
    <property type="entry name" value="His_Pase_superF_clade-1"/>
</dbReference>
<organism evidence="2 3">
    <name type="scientific">Acidiphilium cryptum (strain JF-5)</name>
    <dbReference type="NCBI Taxonomy" id="349163"/>
    <lineage>
        <taxon>Bacteria</taxon>
        <taxon>Pseudomonadati</taxon>
        <taxon>Pseudomonadota</taxon>
        <taxon>Alphaproteobacteria</taxon>
        <taxon>Acetobacterales</taxon>
        <taxon>Acidocellaceae</taxon>
        <taxon>Acidiphilium</taxon>
    </lineage>
</organism>
<dbReference type="HOGENOM" id="CLU_084603_2_3_5"/>
<feature type="region of interest" description="Disordered" evidence="1">
    <location>
        <begin position="11"/>
        <end position="32"/>
    </location>
</feature>
<dbReference type="Gene3D" id="3.40.50.1240">
    <property type="entry name" value="Phosphoglycerate mutase-like"/>
    <property type="match status" value="1"/>
</dbReference>
<feature type="compositionally biased region" description="Basic and acidic residues" evidence="1">
    <location>
        <begin position="11"/>
        <end position="25"/>
    </location>
</feature>
<dbReference type="SMART" id="SM00855">
    <property type="entry name" value="PGAM"/>
    <property type="match status" value="1"/>
</dbReference>
<protein>
    <submittedName>
        <fullName evidence="2">Putative phosphohistidine phosphatase, SixA</fullName>
    </submittedName>
</protein>
<dbReference type="RefSeq" id="WP_011942448.1">
    <property type="nucleotide sequence ID" value="NC_009484.1"/>
</dbReference>
<dbReference type="PANTHER" id="PTHR47623:SF1">
    <property type="entry name" value="OS09G0287300 PROTEIN"/>
    <property type="match status" value="1"/>
</dbReference>
<dbReference type="PANTHER" id="PTHR47623">
    <property type="entry name" value="OS09G0287300 PROTEIN"/>
    <property type="match status" value="1"/>
</dbReference>
<dbReference type="KEGG" id="acr:Acry_1730"/>
<reference evidence="2 3" key="1">
    <citation type="submission" date="2007-05" db="EMBL/GenBank/DDBJ databases">
        <title>Complete sequence of chromosome of Acidiphilium cryptum JF-5.</title>
        <authorList>
            <consortium name="US DOE Joint Genome Institute"/>
            <person name="Copeland A."/>
            <person name="Lucas S."/>
            <person name="Lapidus A."/>
            <person name="Barry K."/>
            <person name="Detter J.C."/>
            <person name="Glavina del Rio T."/>
            <person name="Hammon N."/>
            <person name="Israni S."/>
            <person name="Dalin E."/>
            <person name="Tice H."/>
            <person name="Pitluck S."/>
            <person name="Sims D."/>
            <person name="Brettin T."/>
            <person name="Bruce D."/>
            <person name="Han C."/>
            <person name="Schmutz J."/>
            <person name="Larimer F."/>
            <person name="Land M."/>
            <person name="Hauser L."/>
            <person name="Kyrpides N."/>
            <person name="Kim E."/>
            <person name="Magnuson T."/>
            <person name="Richardson P."/>
        </authorList>
    </citation>
    <scope>NUCLEOTIDE SEQUENCE [LARGE SCALE GENOMIC DNA]</scope>
    <source>
        <strain evidence="2 3">JF-5</strain>
    </source>
</reference>
<dbReference type="SUPFAM" id="SSF53254">
    <property type="entry name" value="Phosphoglycerate mutase-like"/>
    <property type="match status" value="1"/>
</dbReference>
<dbReference type="STRING" id="349163.Acry_1730"/>
<gene>
    <name evidence="2" type="ordered locus">Acry_1730</name>
</gene>
<evidence type="ECO:0000313" key="2">
    <source>
        <dbReference type="EMBL" id="ABQ30934.1"/>
    </source>
</evidence>
<evidence type="ECO:0000256" key="1">
    <source>
        <dbReference type="SAM" id="MobiDB-lite"/>
    </source>
</evidence>
<dbReference type="InterPro" id="IPR029033">
    <property type="entry name" value="His_PPase_superfam"/>
</dbReference>
<name>A5FZA2_ACICJ</name>
<dbReference type="eggNOG" id="COG2062">
    <property type="taxonomic scope" value="Bacteria"/>
</dbReference>
<accession>A5FZA2</accession>